<keyword evidence="3" id="KW-1185">Reference proteome</keyword>
<keyword evidence="1" id="KW-0812">Transmembrane</keyword>
<reference evidence="2" key="1">
    <citation type="submission" date="2018-01" db="EMBL/GenBank/DDBJ databases">
        <authorList>
            <person name="Mao J.F."/>
        </authorList>
    </citation>
    <scope>NUCLEOTIDE SEQUENCE</scope>
    <source>
        <strain evidence="2">Huo1</strain>
        <tissue evidence="2">Leaf</tissue>
    </source>
</reference>
<proteinExistence type="predicted"/>
<evidence type="ECO:0000313" key="2">
    <source>
        <dbReference type="EMBL" id="KAG6408960.1"/>
    </source>
</evidence>
<name>A0A8X8X6V9_SALSN</name>
<dbReference type="AlphaFoldDB" id="A0A8X8X6V9"/>
<comment type="caution">
    <text evidence="2">The sequence shown here is derived from an EMBL/GenBank/DDBJ whole genome shotgun (WGS) entry which is preliminary data.</text>
</comment>
<evidence type="ECO:0000256" key="1">
    <source>
        <dbReference type="SAM" id="Phobius"/>
    </source>
</evidence>
<accession>A0A8X8X6V9</accession>
<gene>
    <name evidence="2" type="ORF">SASPL_131988</name>
</gene>
<dbReference type="Proteomes" id="UP000298416">
    <property type="component" value="Unassembled WGS sequence"/>
</dbReference>
<keyword evidence="1" id="KW-0472">Membrane</keyword>
<evidence type="ECO:0000313" key="3">
    <source>
        <dbReference type="Proteomes" id="UP000298416"/>
    </source>
</evidence>
<protein>
    <submittedName>
        <fullName evidence="2">Uncharacterized protein</fullName>
    </submittedName>
</protein>
<sequence length="161" mass="17952">MSEFTESFHKLTSSILTQLIAFLQVKHDQAQSPLTTHPTTMLVALSSLVVYYVLHVMLLRSPRPCRFASVTERFLVCSGYAAVSTLAAVVFPEGASPFLYAIFGSLSAIEVLFLFMNEVEIEIEEEEGSKFEAFKSCVCLCFEHVCSGFGKLAKFFRNEAQ</sequence>
<dbReference type="EMBL" id="PNBA02000011">
    <property type="protein sequence ID" value="KAG6408960.1"/>
    <property type="molecule type" value="Genomic_DNA"/>
</dbReference>
<feature type="transmembrane region" description="Helical" evidence="1">
    <location>
        <begin position="71"/>
        <end position="91"/>
    </location>
</feature>
<organism evidence="2">
    <name type="scientific">Salvia splendens</name>
    <name type="common">Scarlet sage</name>
    <dbReference type="NCBI Taxonomy" id="180675"/>
    <lineage>
        <taxon>Eukaryota</taxon>
        <taxon>Viridiplantae</taxon>
        <taxon>Streptophyta</taxon>
        <taxon>Embryophyta</taxon>
        <taxon>Tracheophyta</taxon>
        <taxon>Spermatophyta</taxon>
        <taxon>Magnoliopsida</taxon>
        <taxon>eudicotyledons</taxon>
        <taxon>Gunneridae</taxon>
        <taxon>Pentapetalae</taxon>
        <taxon>asterids</taxon>
        <taxon>lamiids</taxon>
        <taxon>Lamiales</taxon>
        <taxon>Lamiaceae</taxon>
        <taxon>Nepetoideae</taxon>
        <taxon>Mentheae</taxon>
        <taxon>Salviinae</taxon>
        <taxon>Salvia</taxon>
        <taxon>Salvia subgen. Calosphace</taxon>
        <taxon>core Calosphace</taxon>
    </lineage>
</organism>
<feature type="transmembrane region" description="Helical" evidence="1">
    <location>
        <begin position="97"/>
        <end position="116"/>
    </location>
</feature>
<keyword evidence="1" id="KW-1133">Transmembrane helix</keyword>
<reference evidence="2" key="2">
    <citation type="submission" date="2020-08" db="EMBL/GenBank/DDBJ databases">
        <title>Plant Genome Project.</title>
        <authorList>
            <person name="Zhang R.-G."/>
        </authorList>
    </citation>
    <scope>NUCLEOTIDE SEQUENCE</scope>
    <source>
        <strain evidence="2">Huo1</strain>
        <tissue evidence="2">Leaf</tissue>
    </source>
</reference>
<feature type="transmembrane region" description="Helical" evidence="1">
    <location>
        <begin position="41"/>
        <end position="59"/>
    </location>
</feature>